<gene>
    <name evidence="2" type="ORF">DNHGIG_25970</name>
</gene>
<accession>A0AAV4LH15</accession>
<proteinExistence type="predicted"/>
<reference evidence="2" key="1">
    <citation type="journal article" date="2023" name="Int. J. Syst. Evol. Microbiol.">
        <title>Collibacillus ludicampi gen. nov., sp. nov., a new soil bacterium of the family Alicyclobacillaceae.</title>
        <authorList>
            <person name="Jojima T."/>
            <person name="Ioku Y."/>
            <person name="Fukuta Y."/>
            <person name="Shirasaka N."/>
            <person name="Matsumura Y."/>
            <person name="Mori M."/>
        </authorList>
    </citation>
    <scope>NUCLEOTIDE SEQUENCE</scope>
    <source>
        <strain evidence="2">TP075</strain>
    </source>
</reference>
<feature type="domain" description="Putative tail fiber protein gp53-like C-terminal" evidence="1">
    <location>
        <begin position="1008"/>
        <end position="1086"/>
    </location>
</feature>
<protein>
    <recommendedName>
        <fullName evidence="1">Putative tail fiber protein gp53-like C-terminal domain-containing protein</fullName>
    </recommendedName>
</protein>
<dbReference type="EMBL" id="BOQE01000001">
    <property type="protein sequence ID" value="GIM47048.1"/>
    <property type="molecule type" value="Genomic_DNA"/>
</dbReference>
<organism evidence="2 3">
    <name type="scientific">Collibacillus ludicampi</name>
    <dbReference type="NCBI Taxonomy" id="2771369"/>
    <lineage>
        <taxon>Bacteria</taxon>
        <taxon>Bacillati</taxon>
        <taxon>Bacillota</taxon>
        <taxon>Bacilli</taxon>
        <taxon>Bacillales</taxon>
        <taxon>Alicyclobacillaceae</taxon>
        <taxon>Collibacillus</taxon>
    </lineage>
</organism>
<name>A0AAV4LH15_9BACL</name>
<evidence type="ECO:0000313" key="3">
    <source>
        <dbReference type="Proteomes" id="UP001057291"/>
    </source>
</evidence>
<keyword evidence="3" id="KW-1185">Reference proteome</keyword>
<dbReference type="Proteomes" id="UP001057291">
    <property type="component" value="Unassembled WGS sequence"/>
</dbReference>
<evidence type="ECO:0000259" key="1">
    <source>
        <dbReference type="Pfam" id="PF21882"/>
    </source>
</evidence>
<evidence type="ECO:0000313" key="2">
    <source>
        <dbReference type="EMBL" id="GIM47048.1"/>
    </source>
</evidence>
<sequence length="1087" mass="114624">MTLSITFYDNIKYHRQDFMNRDLDFFGNGVVALTDFPLTFPATPNMTVNIGQGRAWVDGYRIANDSNPVTLTVPAADSTYPRIDIIQIGHDDINQTYSLVVKKGVAAASPIEPGADPGYIKLYAINVPANATQITAANIIDRRSLVPLNVSGSQIQYSGVAGVNQANTFAANQTLAATGQATSQQNYPSYEMGFTRSFWNGSTHVEKTSFLQVDQNGKLNFINESASSVLTVDQSGSIQISGQLILGGTNSISNPNAPVYLAPPNPLGMGMDQYGNLLPINPGAVTVGTTWSVFGKNGNKDFSVAVDGSHKVSTFKNVIDDGQGNATFAGVISDALNPMRGFRNLLETGKQSFSRATNATRKNLDPVGINVLRTEQGRFGQGAFIEEPGSNLVYNSDFETFTGTQVVFSDSLTSYSGSSVPAPWTLQSGSFTFSASGATSGANGSWMTAGNSAWKPLTGSGGQNLALTVQATFTTPSSLNGFLNLELVQNTGAVSRYYAEIAMSSKNFYIAKQVNGGAPSAISSLVNIASLAASSTYTITFSIDINGNLTAKIYSGVGTGGTLLGTATVTDTSLTGGFMIGVYGDSGVVVKNAQVMAPFPDGWYINTAGDSRVAWALTQNPISGSYSLSAVGLSGVVGSCYKNVSGLSASTVYTASGFISSSNTGSKGSLIEIDWFNGSTYLSNAVSSYVNGNTVTPVRGVVTATSPSNANNANVLCSVQDAGTYVFDAIQFEQKGYPTTYIRNDSTSQTATRNADSLWYTLSQPLPSRWFGALVWKPEYPNTSGAMADATLISATDKNVTGIRYLLHFVNFAASGDTANVFKFSKTDSQGNNIKVVSDPFTFNAGDTIFAAVLDDPVSGYLYLWVGINGGPLKQYSVASTIQITDAQRVYVGCRSDSPNSLMANGTIDFPIVSDTIPTPAQVQALYQASDWGGMRNWPGTANTLVSSAPNGIFTDAYGNIRAKPNSKGTSWSVVDALGNSRFIVYTGIDGTTVSPQIDGHNIAQVLSGGYKIQSGRASIPSGSNNTSVTFPTPFSSGTIPIVVLINESGSWLYQTVLNGQPSNTGFGVYTNTTANTVVFDWIAIGT</sequence>
<comment type="caution">
    <text evidence="2">The sequence shown here is derived from an EMBL/GenBank/DDBJ whole genome shotgun (WGS) entry which is preliminary data.</text>
</comment>
<dbReference type="AlphaFoldDB" id="A0AAV4LH15"/>
<dbReference type="InterPro" id="IPR054075">
    <property type="entry name" value="Gp53-like_C"/>
</dbReference>
<dbReference type="Pfam" id="PF21882">
    <property type="entry name" value="Gp53-like_C"/>
    <property type="match status" value="1"/>
</dbReference>
<dbReference type="RefSeq" id="WP_282200072.1">
    <property type="nucleotide sequence ID" value="NZ_BOQE01000001.1"/>
</dbReference>